<evidence type="ECO:0000313" key="2">
    <source>
        <dbReference type="EMBL" id="RDI52871.1"/>
    </source>
</evidence>
<feature type="region of interest" description="Disordered" evidence="1">
    <location>
        <begin position="22"/>
        <end position="69"/>
    </location>
</feature>
<name>A0A370H8A9_9NOCA</name>
<dbReference type="STRING" id="1210089.GCA_001613165_07615"/>
<comment type="caution">
    <text evidence="2">The sequence shown here is derived from an EMBL/GenBank/DDBJ whole genome shotgun (WGS) entry which is preliminary data.</text>
</comment>
<gene>
    <name evidence="2" type="ORF">DFR68_103258</name>
</gene>
<accession>A0A370H8A9</accession>
<dbReference type="EMBL" id="QQAZ01000003">
    <property type="protein sequence ID" value="RDI52871.1"/>
    <property type="molecule type" value="Genomic_DNA"/>
</dbReference>
<dbReference type="Proteomes" id="UP000255355">
    <property type="component" value="Unassembled WGS sequence"/>
</dbReference>
<reference evidence="2 3" key="1">
    <citation type="submission" date="2018-07" db="EMBL/GenBank/DDBJ databases">
        <title>Genomic Encyclopedia of Type Strains, Phase IV (KMG-IV): sequencing the most valuable type-strain genomes for metagenomic binning, comparative biology and taxonomic classification.</title>
        <authorList>
            <person name="Goeker M."/>
        </authorList>
    </citation>
    <scope>NUCLEOTIDE SEQUENCE [LARGE SCALE GENOMIC DNA]</scope>
    <source>
        <strain evidence="2 3">DSM 44952</strain>
    </source>
</reference>
<evidence type="ECO:0000256" key="1">
    <source>
        <dbReference type="SAM" id="MobiDB-lite"/>
    </source>
</evidence>
<keyword evidence="3" id="KW-1185">Reference proteome</keyword>
<proteinExistence type="predicted"/>
<organism evidence="2 3">
    <name type="scientific">Nocardia mexicana</name>
    <dbReference type="NCBI Taxonomy" id="279262"/>
    <lineage>
        <taxon>Bacteria</taxon>
        <taxon>Bacillati</taxon>
        <taxon>Actinomycetota</taxon>
        <taxon>Actinomycetes</taxon>
        <taxon>Mycobacteriales</taxon>
        <taxon>Nocardiaceae</taxon>
        <taxon>Nocardia</taxon>
    </lineage>
</organism>
<evidence type="ECO:0000313" key="3">
    <source>
        <dbReference type="Proteomes" id="UP000255355"/>
    </source>
</evidence>
<dbReference type="AlphaFoldDB" id="A0A370H8A9"/>
<protein>
    <submittedName>
        <fullName evidence="2">Uncharacterized protein</fullName>
    </submittedName>
</protein>
<sequence>MDPRTSEVRRRVGRMGQFGELLHGGRLRKESDDEAGSGQSFEVGDLDLDRGVIRLNPRSEPAPRDESGE</sequence>